<evidence type="ECO:0000313" key="3">
    <source>
        <dbReference type="Proteomes" id="UP001287436"/>
    </source>
</evidence>
<protein>
    <submittedName>
        <fullName evidence="2">Phage terminase small subunit</fullName>
    </submittedName>
</protein>
<dbReference type="Proteomes" id="UP001287436">
    <property type="component" value="Unassembled WGS sequence"/>
</dbReference>
<evidence type="ECO:0000313" key="2">
    <source>
        <dbReference type="EMBL" id="MDW2715802.1"/>
    </source>
</evidence>
<feature type="region of interest" description="Disordered" evidence="1">
    <location>
        <begin position="223"/>
        <end position="314"/>
    </location>
</feature>
<gene>
    <name evidence="2" type="primary">gpM</name>
    <name evidence="2" type="ORF">RYZ49_08270</name>
</gene>
<organism evidence="2 3">
    <name type="scientific">Klebsiella pasteurii</name>
    <dbReference type="NCBI Taxonomy" id="2587529"/>
    <lineage>
        <taxon>Bacteria</taxon>
        <taxon>Pseudomonadati</taxon>
        <taxon>Pseudomonadota</taxon>
        <taxon>Gammaproteobacteria</taxon>
        <taxon>Enterobacterales</taxon>
        <taxon>Enterobacteriaceae</taxon>
        <taxon>Klebsiella/Raoultella group</taxon>
        <taxon>Klebsiella</taxon>
    </lineage>
</organism>
<dbReference type="RefSeq" id="WP_139529405.1">
    <property type="nucleotide sequence ID" value="NZ_CABEJD010000014.1"/>
</dbReference>
<dbReference type="Pfam" id="PF05944">
    <property type="entry name" value="Phage_term_smal"/>
    <property type="match status" value="1"/>
</dbReference>
<name>A0ABD5HBL5_9ENTR</name>
<dbReference type="InterPro" id="IPR010270">
    <property type="entry name" value="Phage_P2_GpM"/>
</dbReference>
<feature type="compositionally biased region" description="Gly residues" evidence="1">
    <location>
        <begin position="249"/>
        <end position="262"/>
    </location>
</feature>
<feature type="compositionally biased region" description="Low complexity" evidence="1">
    <location>
        <begin position="236"/>
        <end position="248"/>
    </location>
</feature>
<reference evidence="2 3" key="1">
    <citation type="submission" date="2023-10" db="EMBL/GenBank/DDBJ databases">
        <title>Fecal carriage and genetic characteristics of carbapenem-resistant Enterobacterales among healthy adults from four provinces of China.</title>
        <authorList>
            <person name="Li Y."/>
            <person name="Zhang R."/>
        </authorList>
    </citation>
    <scope>NUCLEOTIDE SEQUENCE [LARGE SCALE GENOMIC DNA]</scope>
    <source>
        <strain evidence="2 3">HN-157</strain>
    </source>
</reference>
<comment type="caution">
    <text evidence="2">The sequence shown here is derived from an EMBL/GenBank/DDBJ whole genome shotgun (WGS) entry which is preliminary data.</text>
</comment>
<feature type="compositionally biased region" description="Low complexity" evidence="1">
    <location>
        <begin position="263"/>
        <end position="289"/>
    </location>
</feature>
<dbReference type="AlphaFoldDB" id="A0ABD5HBL5"/>
<sequence>MLTPAQKHFQTVMAERHGKTDEQSDTARTAHEQIMHRLRMDQSALKRVQSDQAKAAMKRQLLPNYEGWIEGTLDGDSGRQDEVIVTLMVWAIDAGDYALAARVGRYVVTHGLLMPDRFNRTAATVLVDEICDPILVQVKADDTTDVTPYLAVLDEVAEFTAGSDMPDVVRAKLCKARAFALRNGTTEEQTTALTLLRQALTLDAGAGVKKEIERLARVVKKAAAAAGAGGDDSTDSTDSTDGGDSSDGSDGGNGAEGTGDAGGDSAADGAGEAAASSDPAVAASATATKTTRKSTTRKPAARKTTAKKTPAAKK</sequence>
<feature type="compositionally biased region" description="Basic residues" evidence="1">
    <location>
        <begin position="290"/>
        <end position="314"/>
    </location>
</feature>
<evidence type="ECO:0000256" key="1">
    <source>
        <dbReference type="SAM" id="MobiDB-lite"/>
    </source>
</evidence>
<dbReference type="EMBL" id="JAWPBP010000005">
    <property type="protein sequence ID" value="MDW2715802.1"/>
    <property type="molecule type" value="Genomic_DNA"/>
</dbReference>
<proteinExistence type="predicted"/>
<accession>A0ABD5HBL5</accession>